<protein>
    <submittedName>
        <fullName evidence="3">DUF3592 domain-containing protein</fullName>
    </submittedName>
</protein>
<feature type="domain" description="DUF3592" evidence="2">
    <location>
        <begin position="47"/>
        <end position="132"/>
    </location>
</feature>
<evidence type="ECO:0000256" key="1">
    <source>
        <dbReference type="SAM" id="Phobius"/>
    </source>
</evidence>
<feature type="transmembrane region" description="Helical" evidence="1">
    <location>
        <begin position="12"/>
        <end position="31"/>
    </location>
</feature>
<name>A0A975J2B6_9BACT</name>
<gene>
    <name evidence="3" type="ORF">KBB96_07640</name>
</gene>
<evidence type="ECO:0000313" key="3">
    <source>
        <dbReference type="EMBL" id="QUE52755.1"/>
    </source>
</evidence>
<sequence>MASGSMAGRLYLAMIGMALALVGGFFCWLMWRSYDRAHHMRAWPEVSCVVLYSGVEERRIDPNSAPEFRFAIQYGYEWQSKPYTSTHWTWRESPWSSKPQDAEANVAKYPVGGTFTCHVNPDDPSFAILKTDSQAPLYSIWFPALFVVGGLGIAAGALMGGRRTVPRR</sequence>
<accession>A0A975J2B6</accession>
<keyword evidence="4" id="KW-1185">Reference proteome</keyword>
<evidence type="ECO:0000313" key="4">
    <source>
        <dbReference type="Proteomes" id="UP000676169"/>
    </source>
</evidence>
<proteinExistence type="predicted"/>
<dbReference type="InterPro" id="IPR021994">
    <property type="entry name" value="DUF3592"/>
</dbReference>
<keyword evidence="1" id="KW-1133">Transmembrane helix</keyword>
<feature type="transmembrane region" description="Helical" evidence="1">
    <location>
        <begin position="140"/>
        <end position="160"/>
    </location>
</feature>
<reference evidence="3" key="1">
    <citation type="submission" date="2021-04" db="EMBL/GenBank/DDBJ databases">
        <title>Luteolibacter sp. 32A isolated from the skin of an Anderson's salamander (Ambystoma andersonii).</title>
        <authorList>
            <person name="Spergser J."/>
            <person name="Busse H.-J."/>
        </authorList>
    </citation>
    <scope>NUCLEOTIDE SEQUENCE</scope>
    <source>
        <strain evidence="3">32A</strain>
    </source>
</reference>
<organism evidence="3 4">
    <name type="scientific">Luteolibacter ambystomatis</name>
    <dbReference type="NCBI Taxonomy" id="2824561"/>
    <lineage>
        <taxon>Bacteria</taxon>
        <taxon>Pseudomonadati</taxon>
        <taxon>Verrucomicrobiota</taxon>
        <taxon>Verrucomicrobiia</taxon>
        <taxon>Verrucomicrobiales</taxon>
        <taxon>Verrucomicrobiaceae</taxon>
        <taxon>Luteolibacter</taxon>
    </lineage>
</organism>
<evidence type="ECO:0000259" key="2">
    <source>
        <dbReference type="Pfam" id="PF12158"/>
    </source>
</evidence>
<dbReference type="AlphaFoldDB" id="A0A975J2B6"/>
<keyword evidence="1" id="KW-0812">Transmembrane</keyword>
<dbReference type="Pfam" id="PF12158">
    <property type="entry name" value="DUF3592"/>
    <property type="match status" value="1"/>
</dbReference>
<dbReference type="RefSeq" id="WP_211634038.1">
    <property type="nucleotide sequence ID" value="NZ_CP073100.1"/>
</dbReference>
<keyword evidence="1" id="KW-0472">Membrane</keyword>
<dbReference type="KEGG" id="lamb:KBB96_07640"/>
<dbReference type="EMBL" id="CP073100">
    <property type="protein sequence ID" value="QUE52755.1"/>
    <property type="molecule type" value="Genomic_DNA"/>
</dbReference>
<dbReference type="Proteomes" id="UP000676169">
    <property type="component" value="Chromosome"/>
</dbReference>